<sequence length="229" mass="24757">MKAKENTPELTKTEKLAGSVEKFFSKNGKVLAIVAAVVLIVVIAIGIIVTVNSNKSEKEFTAIAKLDSQYSALINMDNTSDEYKTAADTFVSDADALISSSKGYPGIKAKYLKGLYSFDMKNYSDAASIFEEVSVSANNTYLGALALINGAASYENAGNQDKALELYNKVWDSYGKNAAESQKALFNVARIYEEKGDSELAKATYQQLVDEFGTTGEYGKLAASRIIVL</sequence>
<gene>
    <name evidence="2" type="ORF">FYJ80_08365</name>
</gene>
<dbReference type="Proteomes" id="UP000460549">
    <property type="component" value="Unassembled WGS sequence"/>
</dbReference>
<keyword evidence="1" id="KW-0812">Transmembrane</keyword>
<organism evidence="2 3">
    <name type="scientific">Bullifex porci</name>
    <dbReference type="NCBI Taxonomy" id="2606638"/>
    <lineage>
        <taxon>Bacteria</taxon>
        <taxon>Pseudomonadati</taxon>
        <taxon>Spirochaetota</taxon>
        <taxon>Spirochaetia</taxon>
        <taxon>Spirochaetales</taxon>
        <taxon>Spirochaetaceae</taxon>
        <taxon>Bullifex</taxon>
    </lineage>
</organism>
<dbReference type="Gene3D" id="1.25.40.10">
    <property type="entry name" value="Tetratricopeptide repeat domain"/>
    <property type="match status" value="1"/>
</dbReference>
<dbReference type="InterPro" id="IPR019734">
    <property type="entry name" value="TPR_rpt"/>
</dbReference>
<dbReference type="InterPro" id="IPR011990">
    <property type="entry name" value="TPR-like_helical_dom_sf"/>
</dbReference>
<dbReference type="RefSeq" id="WP_154425927.1">
    <property type="nucleotide sequence ID" value="NZ_JAQYGB010000090.1"/>
</dbReference>
<keyword evidence="1" id="KW-1133">Transmembrane helix</keyword>
<dbReference type="SUPFAM" id="SSF48452">
    <property type="entry name" value="TPR-like"/>
    <property type="match status" value="1"/>
</dbReference>
<proteinExistence type="predicted"/>
<evidence type="ECO:0000313" key="3">
    <source>
        <dbReference type="Proteomes" id="UP000460549"/>
    </source>
</evidence>
<evidence type="ECO:0000256" key="1">
    <source>
        <dbReference type="SAM" id="Phobius"/>
    </source>
</evidence>
<name>A0A7X2TSC1_9SPIO</name>
<dbReference type="Pfam" id="PF13174">
    <property type="entry name" value="TPR_6"/>
    <property type="match status" value="2"/>
</dbReference>
<evidence type="ECO:0000313" key="2">
    <source>
        <dbReference type="EMBL" id="MSU06788.1"/>
    </source>
</evidence>
<protein>
    <submittedName>
        <fullName evidence="2">Tetratricopeptide repeat protein</fullName>
    </submittedName>
</protein>
<reference evidence="2 3" key="1">
    <citation type="submission" date="2019-08" db="EMBL/GenBank/DDBJ databases">
        <title>In-depth cultivation of the pig gut microbiome towards novel bacterial diversity and tailored functional studies.</title>
        <authorList>
            <person name="Wylensek D."/>
            <person name="Hitch T.C.A."/>
            <person name="Clavel T."/>
        </authorList>
    </citation>
    <scope>NUCLEOTIDE SEQUENCE [LARGE SCALE GENOMIC DNA]</scope>
    <source>
        <strain evidence="2 3">NM-380-WT-3C1</strain>
    </source>
</reference>
<dbReference type="EMBL" id="VUNN01000017">
    <property type="protein sequence ID" value="MSU06788.1"/>
    <property type="molecule type" value="Genomic_DNA"/>
</dbReference>
<comment type="caution">
    <text evidence="2">The sequence shown here is derived from an EMBL/GenBank/DDBJ whole genome shotgun (WGS) entry which is preliminary data.</text>
</comment>
<keyword evidence="3" id="KW-1185">Reference proteome</keyword>
<keyword evidence="1" id="KW-0472">Membrane</keyword>
<feature type="transmembrane region" description="Helical" evidence="1">
    <location>
        <begin position="30"/>
        <end position="51"/>
    </location>
</feature>
<accession>A0A7X2TSC1</accession>
<dbReference type="AlphaFoldDB" id="A0A7X2TSC1"/>